<evidence type="ECO:0000313" key="2">
    <source>
        <dbReference type="Proteomes" id="UP000658741"/>
    </source>
</evidence>
<protein>
    <recommendedName>
        <fullName evidence="3">Plasmid mobilization relaxosome protein MobC</fullName>
    </recommendedName>
</protein>
<dbReference type="RefSeq" id="WP_204703970.1">
    <property type="nucleotide sequence ID" value="NZ_CABFLD010000002.1"/>
</dbReference>
<dbReference type="Proteomes" id="UP000658741">
    <property type="component" value="Unassembled WGS sequence"/>
</dbReference>
<evidence type="ECO:0000313" key="1">
    <source>
        <dbReference type="EMBL" id="VTX48023.1"/>
    </source>
</evidence>
<sequence>MANRIRNVQLKINLTEEEKALFEKKMKMKMKMAKCKTMNHFLRKVVSESDIYVVDLQPFREIQGLLFMYASSVNQIAKRVNSTGVIYSDDIKDMQSQIEHLSKEIWQIHSLLLNKTTNKGDDI</sequence>
<reference evidence="1" key="1">
    <citation type="submission" date="2019-05" db="EMBL/GenBank/DDBJ databases">
        <authorList>
            <person name="Hibberd M."/>
        </authorList>
    </citation>
    <scope>NUCLEOTIDE SEQUENCE</scope>
    <source>
        <strain evidence="1">Haemophilus_influenzae_BgEED16</strain>
    </source>
</reference>
<dbReference type="AlphaFoldDB" id="A0AAX3IP43"/>
<comment type="caution">
    <text evidence="1">The sequence shown here is derived from an EMBL/GenBank/DDBJ whole genome shotgun (WGS) entry which is preliminary data.</text>
</comment>
<accession>A0AAX3IP43</accession>
<organism evidence="1 2">
    <name type="scientific">Haemophilus influenzae</name>
    <dbReference type="NCBI Taxonomy" id="727"/>
    <lineage>
        <taxon>Bacteria</taxon>
        <taxon>Pseudomonadati</taxon>
        <taxon>Pseudomonadota</taxon>
        <taxon>Gammaproteobacteria</taxon>
        <taxon>Pasteurellales</taxon>
        <taxon>Pasteurellaceae</taxon>
        <taxon>Haemophilus</taxon>
    </lineage>
</organism>
<dbReference type="EMBL" id="CABFLD010000002">
    <property type="protein sequence ID" value="VTX48023.1"/>
    <property type="molecule type" value="Genomic_DNA"/>
</dbReference>
<evidence type="ECO:0008006" key="3">
    <source>
        <dbReference type="Google" id="ProtNLM"/>
    </source>
</evidence>
<name>A0AAX3IP43_HAEIF</name>
<proteinExistence type="predicted"/>
<gene>
    <name evidence="1" type="ORF">CAGEJMGA_01749</name>
</gene>